<feature type="transmembrane region" description="Helical" evidence="1">
    <location>
        <begin position="647"/>
        <end position="668"/>
    </location>
</feature>
<keyword evidence="1" id="KW-0812">Transmembrane</keyword>
<feature type="transmembrane region" description="Helical" evidence="1">
    <location>
        <begin position="566"/>
        <end position="585"/>
    </location>
</feature>
<evidence type="ECO:0000256" key="1">
    <source>
        <dbReference type="SAM" id="Phobius"/>
    </source>
</evidence>
<dbReference type="PANTHER" id="PTHR34222">
    <property type="entry name" value="GAG_PRE-INTEGRS DOMAIN-CONTAINING PROTEIN"/>
    <property type="match status" value="1"/>
</dbReference>
<dbReference type="Pfam" id="PF14223">
    <property type="entry name" value="Retrotran_gag_2"/>
    <property type="match status" value="1"/>
</dbReference>
<dbReference type="InterPro" id="IPR054722">
    <property type="entry name" value="PolX-like_BBD"/>
</dbReference>
<sequence>MTTPFVTPRPISITLDGSNYVIWARHMTSYLQSRKLWRVVTSAIPRPVQKEREDQDAFDIREENWLCKNGEIVTILCNTSTTEINQQFGLFVTGKEIWDFLKDRYTTTDMAHQYHLLSGLLSKHQQPGQTISAFLSEVQVIWDQLTLVGPTFKCQEDAMISTTHQKQQHLMIFLMALQDRYEPVRASLLHRSPLPTLEAVIAELISEETRLGVPASSTSLSLMEFLLYLSTKAFETSHPINLSFHTIENHLSAHIVMIMVINYWIVRTVLVFFCQKKHPRHFASNCFKNPDRIKNITTTVYAPDSSNVPSGSSTAQSLNTFTSDDVIELIKQVMSSSSPIIANSTVAGKAWLFDSGCCNHMTSKPDVFVTQTTTTSPSVVTTANGTSLPVHYSGHISTAQLSLPDTLYIPKLSVNLIPVGQLCDMGLNTLFSPSGCYLQDPNTKKTIGIGRKLNAQNVFGVRLPFQQSTPLIAIPLHFSRISLRMKLCMDNLLTTIYSKYGVVLALSCYNHMNTPNFNLDPVFVVSWDTESNTKAIGVGILSPNDFVYLVMLSSGNTKCSPPFQHLNWNMIMFLLSLLIHLFNYFRDNHHLLSHLRRQLSILRLHLWTCLLPHHLIPHHCIFPTLLHLLILLLLLHHLILHRCLHVILLPTLPLWTLLKCLFCLMNLLPTIADPPG</sequence>
<evidence type="ECO:0000313" key="3">
    <source>
        <dbReference type="EMBL" id="KAJ0218148.1"/>
    </source>
</evidence>
<dbReference type="Pfam" id="PF22936">
    <property type="entry name" value="Pol_BBD"/>
    <property type="match status" value="1"/>
</dbReference>
<feature type="transmembrane region" description="Helical" evidence="1">
    <location>
        <begin position="616"/>
        <end position="635"/>
    </location>
</feature>
<feature type="transmembrane region" description="Helical" evidence="1">
    <location>
        <begin position="251"/>
        <end position="274"/>
    </location>
</feature>
<gene>
    <name evidence="3" type="ORF">LSAT_V11C300120350</name>
</gene>
<organism evidence="3 4">
    <name type="scientific">Lactuca sativa</name>
    <name type="common">Garden lettuce</name>
    <dbReference type="NCBI Taxonomy" id="4236"/>
    <lineage>
        <taxon>Eukaryota</taxon>
        <taxon>Viridiplantae</taxon>
        <taxon>Streptophyta</taxon>
        <taxon>Embryophyta</taxon>
        <taxon>Tracheophyta</taxon>
        <taxon>Spermatophyta</taxon>
        <taxon>Magnoliopsida</taxon>
        <taxon>eudicotyledons</taxon>
        <taxon>Gunneridae</taxon>
        <taxon>Pentapetalae</taxon>
        <taxon>asterids</taxon>
        <taxon>campanulids</taxon>
        <taxon>Asterales</taxon>
        <taxon>Asteraceae</taxon>
        <taxon>Cichorioideae</taxon>
        <taxon>Cichorieae</taxon>
        <taxon>Lactucinae</taxon>
        <taxon>Lactuca</taxon>
    </lineage>
</organism>
<keyword evidence="1" id="KW-1133">Transmembrane helix</keyword>
<dbReference type="Proteomes" id="UP000235145">
    <property type="component" value="Unassembled WGS sequence"/>
</dbReference>
<keyword evidence="4" id="KW-1185">Reference proteome</keyword>
<evidence type="ECO:0000313" key="4">
    <source>
        <dbReference type="Proteomes" id="UP000235145"/>
    </source>
</evidence>
<comment type="caution">
    <text evidence="3">The sequence shown here is derived from an EMBL/GenBank/DDBJ whole genome shotgun (WGS) entry which is preliminary data.</text>
</comment>
<dbReference type="PANTHER" id="PTHR34222:SF100">
    <property type="entry name" value="CCHC-TYPE DOMAIN-CONTAINING PROTEIN"/>
    <property type="match status" value="1"/>
</dbReference>
<name>A0A9R1W6M5_LACSA</name>
<dbReference type="EMBL" id="NBSK02000003">
    <property type="protein sequence ID" value="KAJ0218148.1"/>
    <property type="molecule type" value="Genomic_DNA"/>
</dbReference>
<reference evidence="3 4" key="1">
    <citation type="journal article" date="2017" name="Nat. Commun.">
        <title>Genome assembly with in vitro proximity ligation data and whole-genome triplication in lettuce.</title>
        <authorList>
            <person name="Reyes-Chin-Wo S."/>
            <person name="Wang Z."/>
            <person name="Yang X."/>
            <person name="Kozik A."/>
            <person name="Arikit S."/>
            <person name="Song C."/>
            <person name="Xia L."/>
            <person name="Froenicke L."/>
            <person name="Lavelle D.O."/>
            <person name="Truco M.J."/>
            <person name="Xia R."/>
            <person name="Zhu S."/>
            <person name="Xu C."/>
            <person name="Xu H."/>
            <person name="Xu X."/>
            <person name="Cox K."/>
            <person name="Korf I."/>
            <person name="Meyers B.C."/>
            <person name="Michelmore R.W."/>
        </authorList>
    </citation>
    <scope>NUCLEOTIDE SEQUENCE [LARGE SCALE GENOMIC DNA]</scope>
    <source>
        <strain evidence="4">cv. Salinas</strain>
        <tissue evidence="3">Seedlings</tissue>
    </source>
</reference>
<proteinExistence type="predicted"/>
<feature type="domain" description="Retrovirus-related Pol polyprotein from transposon TNT 1-94-like beta-barrel" evidence="2">
    <location>
        <begin position="351"/>
        <end position="426"/>
    </location>
</feature>
<accession>A0A9R1W6M5</accession>
<evidence type="ECO:0000259" key="2">
    <source>
        <dbReference type="Pfam" id="PF22936"/>
    </source>
</evidence>
<protein>
    <recommendedName>
        <fullName evidence="2">Retrovirus-related Pol polyprotein from transposon TNT 1-94-like beta-barrel domain-containing protein</fullName>
    </recommendedName>
</protein>
<dbReference type="AlphaFoldDB" id="A0A9R1W6M5"/>
<keyword evidence="1" id="KW-0472">Membrane</keyword>